<sequence length="249" mass="27860">MRLQRTTGGFSAAPTRNSRIYAISVRYGNIDLRLTEEVFAIKYNFHPLYIPNTPNHDVGILLLEHPLEYSSQVRPVCLPKASFDVTGRKLFLPSWVRHPQVTPDNYLQYWKLQIRANSHCKKIYGGKFRDRITLCASPKGPGLSTGYWGGPSTIRMIDGRHLQVGIASQFFDDQLVGSRVFARVDALMPWIIQNIENSNGYTRLSSGRPRPLNDVAVPSYLFSSAPLPTAPVVPVTPFVPTAPFAALYG</sequence>
<reference evidence="1" key="1">
    <citation type="submission" date="2020-05" db="EMBL/GenBank/DDBJ databases">
        <title>Large-scale comparative analyses of tick genomes elucidate their genetic diversity and vector capacities.</title>
        <authorList>
            <person name="Jia N."/>
            <person name="Wang J."/>
            <person name="Shi W."/>
            <person name="Du L."/>
            <person name="Sun Y."/>
            <person name="Zhan W."/>
            <person name="Jiang J."/>
            <person name="Wang Q."/>
            <person name="Zhang B."/>
            <person name="Ji P."/>
            <person name="Sakyi L.B."/>
            <person name="Cui X."/>
            <person name="Yuan T."/>
            <person name="Jiang B."/>
            <person name="Yang W."/>
            <person name="Lam T.T.-Y."/>
            <person name="Chang Q."/>
            <person name="Ding S."/>
            <person name="Wang X."/>
            <person name="Zhu J."/>
            <person name="Ruan X."/>
            <person name="Zhao L."/>
            <person name="Wei J."/>
            <person name="Que T."/>
            <person name="Du C."/>
            <person name="Cheng J."/>
            <person name="Dai P."/>
            <person name="Han X."/>
            <person name="Huang E."/>
            <person name="Gao Y."/>
            <person name="Liu J."/>
            <person name="Shao H."/>
            <person name="Ye R."/>
            <person name="Li L."/>
            <person name="Wei W."/>
            <person name="Wang X."/>
            <person name="Wang C."/>
            <person name="Yang T."/>
            <person name="Huo Q."/>
            <person name="Li W."/>
            <person name="Guo W."/>
            <person name="Chen H."/>
            <person name="Zhou L."/>
            <person name="Ni X."/>
            <person name="Tian J."/>
            <person name="Zhou Y."/>
            <person name="Sheng Y."/>
            <person name="Liu T."/>
            <person name="Pan Y."/>
            <person name="Xia L."/>
            <person name="Li J."/>
            <person name="Zhao F."/>
            <person name="Cao W."/>
        </authorList>
    </citation>
    <scope>NUCLEOTIDE SEQUENCE</scope>
    <source>
        <strain evidence="1">Dsil-2018</strain>
    </source>
</reference>
<comment type="caution">
    <text evidence="1">The sequence shown here is derived from an EMBL/GenBank/DDBJ whole genome shotgun (WGS) entry which is preliminary data.</text>
</comment>
<accession>A0ACB8C187</accession>
<proteinExistence type="predicted"/>
<dbReference type="Proteomes" id="UP000821865">
    <property type="component" value="Chromosome 9"/>
</dbReference>
<organism evidence="1 2">
    <name type="scientific">Dermacentor silvarum</name>
    <name type="common">Tick</name>
    <dbReference type="NCBI Taxonomy" id="543639"/>
    <lineage>
        <taxon>Eukaryota</taxon>
        <taxon>Metazoa</taxon>
        <taxon>Ecdysozoa</taxon>
        <taxon>Arthropoda</taxon>
        <taxon>Chelicerata</taxon>
        <taxon>Arachnida</taxon>
        <taxon>Acari</taxon>
        <taxon>Parasitiformes</taxon>
        <taxon>Ixodida</taxon>
        <taxon>Ixodoidea</taxon>
        <taxon>Ixodidae</taxon>
        <taxon>Rhipicephalinae</taxon>
        <taxon>Dermacentor</taxon>
    </lineage>
</organism>
<keyword evidence="2" id="KW-1185">Reference proteome</keyword>
<name>A0ACB8C187_DERSI</name>
<evidence type="ECO:0000313" key="1">
    <source>
        <dbReference type="EMBL" id="KAH7932632.1"/>
    </source>
</evidence>
<dbReference type="EMBL" id="CM023478">
    <property type="protein sequence ID" value="KAH7932632.1"/>
    <property type="molecule type" value="Genomic_DNA"/>
</dbReference>
<protein>
    <submittedName>
        <fullName evidence="1">Uncharacterized protein</fullName>
    </submittedName>
</protein>
<evidence type="ECO:0000313" key="2">
    <source>
        <dbReference type="Proteomes" id="UP000821865"/>
    </source>
</evidence>
<gene>
    <name evidence="1" type="ORF">HPB49_000271</name>
</gene>